<evidence type="ECO:0000256" key="3">
    <source>
        <dbReference type="ARBA" id="ARBA00022723"/>
    </source>
</evidence>
<evidence type="ECO:0000256" key="7">
    <source>
        <dbReference type="RuleBase" id="RU003435"/>
    </source>
</evidence>
<dbReference type="GO" id="GO:0005758">
    <property type="term" value="C:mitochondrial intermembrane space"/>
    <property type="evidence" value="ECO:0007669"/>
    <property type="project" value="TreeGrafter"/>
</dbReference>
<dbReference type="Gene3D" id="3.40.390.10">
    <property type="entry name" value="Collagenase (Catalytic Domain)"/>
    <property type="match status" value="1"/>
</dbReference>
<dbReference type="PANTHER" id="PTHR11804:SF56">
    <property type="entry name" value="THIMET OLIGOPEPTIDASE 1"/>
    <property type="match status" value="1"/>
</dbReference>
<name>A0A8C5BNM5_GADMO</name>
<dbReference type="InterPro" id="IPR001567">
    <property type="entry name" value="Pept_M3A_M3B_dom"/>
</dbReference>
<dbReference type="InterPro" id="IPR024079">
    <property type="entry name" value="MetalloPept_cat_dom_sf"/>
</dbReference>
<dbReference type="Proteomes" id="UP000694546">
    <property type="component" value="Chromosome 12"/>
</dbReference>
<dbReference type="InterPro" id="IPR024080">
    <property type="entry name" value="Neurolysin/TOP_N"/>
</dbReference>
<reference evidence="9" key="2">
    <citation type="submission" date="2025-09" db="UniProtKB">
        <authorList>
            <consortium name="Ensembl"/>
        </authorList>
    </citation>
    <scope>IDENTIFICATION</scope>
</reference>
<reference evidence="9" key="1">
    <citation type="submission" date="2025-08" db="UniProtKB">
        <authorList>
            <consortium name="Ensembl"/>
        </authorList>
    </citation>
    <scope>IDENTIFICATION</scope>
</reference>
<keyword evidence="5 7" id="KW-0862">Zinc</keyword>
<evidence type="ECO:0000313" key="10">
    <source>
        <dbReference type="Proteomes" id="UP000694546"/>
    </source>
</evidence>
<dbReference type="GeneTree" id="ENSGT00950000183171"/>
<dbReference type="GO" id="GO:0006518">
    <property type="term" value="P:peptide metabolic process"/>
    <property type="evidence" value="ECO:0007669"/>
    <property type="project" value="TreeGrafter"/>
</dbReference>
<sequence length="676" mass="75971">MGPTGEWTEGASGANRLVWDRTPEQIQALAAELISQTKRVYDAVGALELDAVTRGNTLKALADVEVEYTVQRNMLDFPQHVSSCKEVRSSSTEADKKLSEFDVEMSMREDVYLRIVALEQKLEAEALDPESRRFLERLIKLGQRNGLHLPKETQEEIKSIKKELSNLSIDFSKNLNEDTTRLGFTREQLGGLPEDFLGSLEVEGAMLQVSLKYPHYFPTMKKCWNPETRKALENAFNSRCQQENSSILKQLVSLRGQKSALLGFSTHADFVLEMNMAKSGQKVAGFLEDLGRKLRLLGEEERAVLLQLKEKECEKRGLAFDGQLHAWDTRYYMTQVEELHYAVDQNQLKEYFPMEVVTEGLLAIYQELLGLSFQLVAGAPVWHPDVTLYSVTDRASSALVGQFYLDLFPREGKYGHAACFGLQPGCLLPDGSRQMSVAAMVANFSKPTAAGPSLLQHDEVETYFHEFGHVMHQLCAQADYAMFSGTHVERDFVEAPSQMLENWVWEAEPLRRMSRHYKTGSPIPDVLLDKLIKSRLANTGMINLRQIVLAKVDQALHTRPGLEPADEYSRLSAEILGVPASPGTNMPATFGHLAGGYDAQYYGYLWSEVFSMDMFYSRFKQEGVMEPKVGMDYRKCILQPGGSLDASEMLRKFLGREPKPEAFLLSKGLGPAPCPC</sequence>
<evidence type="ECO:0000259" key="8">
    <source>
        <dbReference type="Pfam" id="PF01432"/>
    </source>
</evidence>
<keyword evidence="4 7" id="KW-0378">Hydrolase</keyword>
<dbReference type="InterPro" id="IPR024077">
    <property type="entry name" value="Neurolysin/TOP_dom2"/>
</dbReference>
<gene>
    <name evidence="9" type="primary">thop1</name>
</gene>
<evidence type="ECO:0000256" key="4">
    <source>
        <dbReference type="ARBA" id="ARBA00022801"/>
    </source>
</evidence>
<dbReference type="GO" id="GO:0004222">
    <property type="term" value="F:metalloendopeptidase activity"/>
    <property type="evidence" value="ECO:0007669"/>
    <property type="project" value="InterPro"/>
</dbReference>
<comment type="cofactor">
    <cofactor evidence="7">
        <name>Zn(2+)</name>
        <dbReference type="ChEBI" id="CHEBI:29105"/>
    </cofactor>
    <text evidence="7">Binds 1 zinc ion.</text>
</comment>
<keyword evidence="10" id="KW-1185">Reference proteome</keyword>
<dbReference type="Gene3D" id="1.10.1370.10">
    <property type="entry name" value="Neurolysin, domain 3"/>
    <property type="match status" value="1"/>
</dbReference>
<dbReference type="SUPFAM" id="SSF55486">
    <property type="entry name" value="Metalloproteases ('zincins'), catalytic domain"/>
    <property type="match status" value="1"/>
</dbReference>
<evidence type="ECO:0000256" key="6">
    <source>
        <dbReference type="ARBA" id="ARBA00023049"/>
    </source>
</evidence>
<evidence type="ECO:0000256" key="2">
    <source>
        <dbReference type="ARBA" id="ARBA00022670"/>
    </source>
</evidence>
<keyword evidence="6 7" id="KW-0482">Metalloprotease</keyword>
<comment type="similarity">
    <text evidence="1 7">Belongs to the peptidase M3 family.</text>
</comment>
<proteinExistence type="inferred from homology"/>
<dbReference type="AlphaFoldDB" id="A0A8C5BNM5"/>
<accession>A0A8C5BNM5</accession>
<evidence type="ECO:0000256" key="5">
    <source>
        <dbReference type="ARBA" id="ARBA00022833"/>
    </source>
</evidence>
<evidence type="ECO:0000256" key="1">
    <source>
        <dbReference type="ARBA" id="ARBA00006040"/>
    </source>
</evidence>
<protein>
    <submittedName>
        <fullName evidence="9">Thimet oligopeptidase 1</fullName>
    </submittedName>
</protein>
<organism evidence="9 10">
    <name type="scientific">Gadus morhua</name>
    <name type="common">Atlantic cod</name>
    <dbReference type="NCBI Taxonomy" id="8049"/>
    <lineage>
        <taxon>Eukaryota</taxon>
        <taxon>Metazoa</taxon>
        <taxon>Chordata</taxon>
        <taxon>Craniata</taxon>
        <taxon>Vertebrata</taxon>
        <taxon>Euteleostomi</taxon>
        <taxon>Actinopterygii</taxon>
        <taxon>Neopterygii</taxon>
        <taxon>Teleostei</taxon>
        <taxon>Neoteleostei</taxon>
        <taxon>Acanthomorphata</taxon>
        <taxon>Zeiogadaria</taxon>
        <taxon>Gadariae</taxon>
        <taxon>Gadiformes</taxon>
        <taxon>Gadoidei</taxon>
        <taxon>Gadidae</taxon>
        <taxon>Gadus</taxon>
    </lineage>
</organism>
<dbReference type="GO" id="GO:0006508">
    <property type="term" value="P:proteolysis"/>
    <property type="evidence" value="ECO:0007669"/>
    <property type="project" value="UniProtKB-KW"/>
</dbReference>
<evidence type="ECO:0000313" key="9">
    <source>
        <dbReference type="Ensembl" id="ENSGMOP00000048902.1"/>
    </source>
</evidence>
<dbReference type="GO" id="GO:0046872">
    <property type="term" value="F:metal ion binding"/>
    <property type="evidence" value="ECO:0007669"/>
    <property type="project" value="UniProtKB-UniRule"/>
</dbReference>
<dbReference type="Gene3D" id="1.20.1050.40">
    <property type="entry name" value="Endopeptidase. Chain P, domain 1"/>
    <property type="match status" value="1"/>
</dbReference>
<dbReference type="Ensembl" id="ENSGMOT00000048882.1">
    <property type="protein sequence ID" value="ENSGMOP00000048902.1"/>
    <property type="gene ID" value="ENSGMOG00000016344.2"/>
</dbReference>
<dbReference type="CDD" id="cd06455">
    <property type="entry name" value="M3A_TOP"/>
    <property type="match status" value="1"/>
</dbReference>
<dbReference type="Pfam" id="PF01432">
    <property type="entry name" value="Peptidase_M3"/>
    <property type="match status" value="1"/>
</dbReference>
<dbReference type="InterPro" id="IPR045090">
    <property type="entry name" value="Pept_M3A_M3B"/>
</dbReference>
<keyword evidence="3 7" id="KW-0479">Metal-binding</keyword>
<feature type="domain" description="Peptidase M3A/M3B catalytic" evidence="8">
    <location>
        <begin position="220"/>
        <end position="667"/>
    </location>
</feature>
<keyword evidence="2 7" id="KW-0645">Protease</keyword>
<dbReference type="PANTHER" id="PTHR11804">
    <property type="entry name" value="PROTEASE M3 THIMET OLIGOPEPTIDASE-RELATED"/>
    <property type="match status" value="1"/>
</dbReference>